<reference evidence="1 2" key="1">
    <citation type="submission" date="2018-06" db="EMBL/GenBank/DDBJ databases">
        <title>Comparative genomics reveals the genomic features of Rhizophagus irregularis, R. cerebriforme, R. diaphanum and Gigaspora rosea, and their symbiotic lifestyle signature.</title>
        <authorList>
            <person name="Morin E."/>
            <person name="San Clemente H."/>
            <person name="Chen E.C.H."/>
            <person name="De La Providencia I."/>
            <person name="Hainaut M."/>
            <person name="Kuo A."/>
            <person name="Kohler A."/>
            <person name="Murat C."/>
            <person name="Tang N."/>
            <person name="Roy S."/>
            <person name="Loubradou J."/>
            <person name="Henrissat B."/>
            <person name="Grigoriev I.V."/>
            <person name="Corradi N."/>
            <person name="Roux C."/>
            <person name="Martin F.M."/>
        </authorList>
    </citation>
    <scope>NUCLEOTIDE SEQUENCE [LARGE SCALE GENOMIC DNA]</scope>
    <source>
        <strain evidence="1 2">DAOM 194757</strain>
    </source>
</reference>
<proteinExistence type="predicted"/>
<keyword evidence="2" id="KW-1185">Reference proteome</keyword>
<organism evidence="1 2">
    <name type="scientific">Gigaspora rosea</name>
    <dbReference type="NCBI Taxonomy" id="44941"/>
    <lineage>
        <taxon>Eukaryota</taxon>
        <taxon>Fungi</taxon>
        <taxon>Fungi incertae sedis</taxon>
        <taxon>Mucoromycota</taxon>
        <taxon>Glomeromycotina</taxon>
        <taxon>Glomeromycetes</taxon>
        <taxon>Diversisporales</taxon>
        <taxon>Gigasporaceae</taxon>
        <taxon>Gigaspora</taxon>
    </lineage>
</organism>
<dbReference type="AlphaFoldDB" id="A0A397V3Z4"/>
<comment type="caution">
    <text evidence="1">The sequence shown here is derived from an EMBL/GenBank/DDBJ whole genome shotgun (WGS) entry which is preliminary data.</text>
</comment>
<dbReference type="Proteomes" id="UP000266673">
    <property type="component" value="Unassembled WGS sequence"/>
</dbReference>
<accession>A0A397V3Z4</accession>
<sequence length="321" mass="36700">MATKLLHAQYIQIDLTFKSVQGKINEFEFNEFDLDHNITVIETVNELCKPNIQIKHIHNNGWSVILGDLDIAQAKGLGLALADLDSTKDWETHLTYIFKSCHVHYKRKSKLSDNLKNLMYELLVANKELVVDIFQEFSLSDEDGALASLNYYYSNIAEEDWCNAGENTNTAEAEHADANREGIQMSLLLAIRKGKWLDEHRFAMCECQDKYSIPKTGRSLGPIVKATKSIKKFETSKRKKQVSINKGPSNSNVAIENNKELNDLDAEIAKREKLQKLELIDYEFQHQKKMLDIEKQTKIANLRAQELANIEKEKALGINKD</sequence>
<protein>
    <submittedName>
        <fullName evidence="1">Uncharacterized protein</fullName>
    </submittedName>
</protein>
<evidence type="ECO:0000313" key="2">
    <source>
        <dbReference type="Proteomes" id="UP000266673"/>
    </source>
</evidence>
<dbReference type="EMBL" id="QKWP01000660">
    <property type="protein sequence ID" value="RIB16641.1"/>
    <property type="molecule type" value="Genomic_DNA"/>
</dbReference>
<evidence type="ECO:0000313" key="1">
    <source>
        <dbReference type="EMBL" id="RIB16641.1"/>
    </source>
</evidence>
<gene>
    <name evidence="1" type="ORF">C2G38_2189344</name>
</gene>
<name>A0A397V3Z4_9GLOM</name>
<dbReference type="OrthoDB" id="3268409at2759"/>